<feature type="domain" description="L,D-TPase catalytic" evidence="8">
    <location>
        <begin position="268"/>
        <end position="385"/>
    </location>
</feature>
<protein>
    <recommendedName>
        <fullName evidence="8">L,D-TPase catalytic domain-containing protein</fullName>
    </recommendedName>
</protein>
<evidence type="ECO:0000256" key="6">
    <source>
        <dbReference type="PROSITE-ProRule" id="PRU01373"/>
    </source>
</evidence>
<keyword evidence="5 6" id="KW-0961">Cell wall biogenesis/degradation</keyword>
<dbReference type="InterPro" id="IPR036365">
    <property type="entry name" value="PGBD-like_sf"/>
</dbReference>
<evidence type="ECO:0000256" key="5">
    <source>
        <dbReference type="ARBA" id="ARBA00023316"/>
    </source>
</evidence>
<evidence type="ECO:0000313" key="10">
    <source>
        <dbReference type="Proteomes" id="UP000503399"/>
    </source>
</evidence>
<reference evidence="9 10" key="1">
    <citation type="submission" date="2020-02" db="EMBL/GenBank/DDBJ databases">
        <authorList>
            <person name="Hogendoorn C."/>
        </authorList>
    </citation>
    <scope>NUCLEOTIDE SEQUENCE [LARGE SCALE GENOMIC DNA]</scope>
    <source>
        <strain evidence="9">R501</strain>
    </source>
</reference>
<dbReference type="InterPro" id="IPR005490">
    <property type="entry name" value="LD_TPept_cat_dom"/>
</dbReference>
<gene>
    <name evidence="9" type="ORF">R50_2464</name>
</gene>
<dbReference type="AlphaFoldDB" id="A0A6F8ZJV5"/>
<evidence type="ECO:0000256" key="2">
    <source>
        <dbReference type="ARBA" id="ARBA00022679"/>
    </source>
</evidence>
<dbReference type="Pfam" id="PF03734">
    <property type="entry name" value="YkuD"/>
    <property type="match status" value="1"/>
</dbReference>
<dbReference type="InterPro" id="IPR050979">
    <property type="entry name" value="LD-transpeptidase"/>
</dbReference>
<dbReference type="Pfam" id="PF01471">
    <property type="entry name" value="PG_binding_1"/>
    <property type="match status" value="1"/>
</dbReference>
<feature type="region of interest" description="Disordered" evidence="7">
    <location>
        <begin position="389"/>
        <end position="444"/>
    </location>
</feature>
<evidence type="ECO:0000313" key="9">
    <source>
        <dbReference type="EMBL" id="CAB1129961.1"/>
    </source>
</evidence>
<dbReference type="UniPathway" id="UPA00219"/>
<proteinExistence type="predicted"/>
<dbReference type="GO" id="GO:0071972">
    <property type="term" value="F:peptidoglycan L,D-transpeptidase activity"/>
    <property type="evidence" value="ECO:0007669"/>
    <property type="project" value="TreeGrafter"/>
</dbReference>
<dbReference type="CDD" id="cd16913">
    <property type="entry name" value="YkuD_like"/>
    <property type="match status" value="1"/>
</dbReference>
<comment type="pathway">
    <text evidence="1 6">Cell wall biogenesis; peptidoglycan biosynthesis.</text>
</comment>
<feature type="active site" description="Nucleophile" evidence="6">
    <location>
        <position position="361"/>
    </location>
</feature>
<dbReference type="Proteomes" id="UP000503399">
    <property type="component" value="Chromosome"/>
</dbReference>
<sequence length="444" mass="46177">MAHPARSGWGLAVSAGIGLAVLAAAAGWYYGHGFPASRPLPAASRPARVHRARPRPVPPALTVTVSPASGTVWGRLAEPITLHFSQPVAADGFRPPALSPAVPGRWVRVSARTWSFEPQQPWYPLSVVRLRLAAGVQAVNGAHLPRAVQARWAAPPGSDLTLDEALARLGYLPVSFTPAVPWPQGTAAWLAVLRHPLPGSFSWAYPDIPAQLAGLWQPGSANLLLRGAVMAFERQHGLPTDGVAGPAVWQALVAALAAGQTNPDGYTYVLVQETLPETLYLWHDGQVVLTSLANTGIPQSPTLLGTFPIYLRYRSQDMRGVNPWGQPYNDPGVPFVNYFAEADAIHGFVRARYGFPQSLGCVELPVPEAAAVWPYLHIGTLVTVLPPGTPAGLPGAPPPGGTAPGASQSSSGSGTASGSGGGSTPVPPPPPPPPGGGVPSNTTG</sequence>
<dbReference type="Gene3D" id="2.60.40.3710">
    <property type="match status" value="1"/>
</dbReference>
<dbReference type="InterPro" id="IPR038063">
    <property type="entry name" value="Transpep_catalytic_dom"/>
</dbReference>
<accession>A0A6F8ZJV5</accession>
<dbReference type="SUPFAM" id="SSF141523">
    <property type="entry name" value="L,D-transpeptidase catalytic domain-like"/>
    <property type="match status" value="1"/>
</dbReference>
<dbReference type="EMBL" id="LR778114">
    <property type="protein sequence ID" value="CAB1129961.1"/>
    <property type="molecule type" value="Genomic_DNA"/>
</dbReference>
<keyword evidence="4 6" id="KW-0573">Peptidoglycan synthesis</keyword>
<dbReference type="Gene3D" id="2.40.440.10">
    <property type="entry name" value="L,D-transpeptidase catalytic domain-like"/>
    <property type="match status" value="1"/>
</dbReference>
<organism evidence="9 10">
    <name type="scientific">Candidatus Hydrogenisulfobacillus filiaventi</name>
    <dbReference type="NCBI Taxonomy" id="2707344"/>
    <lineage>
        <taxon>Bacteria</taxon>
        <taxon>Bacillati</taxon>
        <taxon>Bacillota</taxon>
        <taxon>Clostridia</taxon>
        <taxon>Eubacteriales</taxon>
        <taxon>Clostridiales Family XVII. Incertae Sedis</taxon>
        <taxon>Candidatus Hydrogenisulfobacillus</taxon>
    </lineage>
</organism>
<evidence type="ECO:0000256" key="1">
    <source>
        <dbReference type="ARBA" id="ARBA00004752"/>
    </source>
</evidence>
<dbReference type="GO" id="GO:0071555">
    <property type="term" value="P:cell wall organization"/>
    <property type="evidence" value="ECO:0007669"/>
    <property type="project" value="UniProtKB-UniRule"/>
</dbReference>
<dbReference type="GO" id="GO:0016740">
    <property type="term" value="F:transferase activity"/>
    <property type="evidence" value="ECO:0007669"/>
    <property type="project" value="UniProtKB-KW"/>
</dbReference>
<dbReference type="SUPFAM" id="SSF47090">
    <property type="entry name" value="PGBD-like"/>
    <property type="match status" value="1"/>
</dbReference>
<evidence type="ECO:0000256" key="7">
    <source>
        <dbReference type="SAM" id="MobiDB-lite"/>
    </source>
</evidence>
<dbReference type="GO" id="GO:0005576">
    <property type="term" value="C:extracellular region"/>
    <property type="evidence" value="ECO:0007669"/>
    <property type="project" value="TreeGrafter"/>
</dbReference>
<feature type="active site" description="Proton donor/acceptor" evidence="6">
    <location>
        <position position="346"/>
    </location>
</feature>
<evidence type="ECO:0000259" key="8">
    <source>
        <dbReference type="PROSITE" id="PS52029"/>
    </source>
</evidence>
<feature type="compositionally biased region" description="Low complexity" evidence="7">
    <location>
        <begin position="404"/>
        <end position="414"/>
    </location>
</feature>
<dbReference type="PANTHER" id="PTHR30582">
    <property type="entry name" value="L,D-TRANSPEPTIDASE"/>
    <property type="match status" value="1"/>
</dbReference>
<dbReference type="Gene3D" id="1.10.101.10">
    <property type="entry name" value="PGBD-like superfamily/PGBD"/>
    <property type="match status" value="1"/>
</dbReference>
<keyword evidence="3 6" id="KW-0133">Cell shape</keyword>
<dbReference type="PANTHER" id="PTHR30582:SF2">
    <property type="entry name" value="L,D-TRANSPEPTIDASE YCIB-RELATED"/>
    <property type="match status" value="1"/>
</dbReference>
<dbReference type="GO" id="GO:0018104">
    <property type="term" value="P:peptidoglycan-protein cross-linking"/>
    <property type="evidence" value="ECO:0007669"/>
    <property type="project" value="TreeGrafter"/>
</dbReference>
<dbReference type="GO" id="GO:0008360">
    <property type="term" value="P:regulation of cell shape"/>
    <property type="evidence" value="ECO:0007669"/>
    <property type="project" value="UniProtKB-UniRule"/>
</dbReference>
<evidence type="ECO:0000256" key="4">
    <source>
        <dbReference type="ARBA" id="ARBA00022984"/>
    </source>
</evidence>
<keyword evidence="10" id="KW-1185">Reference proteome</keyword>
<name>A0A6F8ZJV5_9FIRM</name>
<feature type="compositionally biased region" description="Pro residues" evidence="7">
    <location>
        <begin position="425"/>
        <end position="436"/>
    </location>
</feature>
<keyword evidence="2" id="KW-0808">Transferase</keyword>
<evidence type="ECO:0000256" key="3">
    <source>
        <dbReference type="ARBA" id="ARBA00022960"/>
    </source>
</evidence>
<dbReference type="InterPro" id="IPR002477">
    <property type="entry name" value="Peptidoglycan-bd-like"/>
</dbReference>
<dbReference type="InterPro" id="IPR036366">
    <property type="entry name" value="PGBDSf"/>
</dbReference>
<dbReference type="KEGG" id="hfv:R50_2464"/>
<dbReference type="PROSITE" id="PS52029">
    <property type="entry name" value="LD_TPASE"/>
    <property type="match status" value="1"/>
</dbReference>